<dbReference type="EMBL" id="QFYS01000006">
    <property type="protein sequence ID" value="RAK64470.1"/>
    <property type="molecule type" value="Genomic_DNA"/>
</dbReference>
<feature type="domain" description="Cytochrome oxidase subunit II transmembrane region profile" evidence="20">
    <location>
        <begin position="36"/>
        <end position="132"/>
    </location>
</feature>
<protein>
    <recommendedName>
        <fullName evidence="15">Cytochrome c oxidase subunit 2</fullName>
        <ecNumber evidence="15">7.1.1.9</ecNumber>
    </recommendedName>
</protein>
<dbReference type="NCBIfam" id="TIGR02866">
    <property type="entry name" value="CoxB"/>
    <property type="match status" value="1"/>
</dbReference>
<dbReference type="InterPro" id="IPR002429">
    <property type="entry name" value="CcO_II-like_C"/>
</dbReference>
<dbReference type="PRINTS" id="PR01166">
    <property type="entry name" value="CYCOXIDASEII"/>
</dbReference>
<keyword evidence="5 14" id="KW-0812">Transmembrane</keyword>
<evidence type="ECO:0000256" key="7">
    <source>
        <dbReference type="ARBA" id="ARBA00022967"/>
    </source>
</evidence>
<evidence type="ECO:0000256" key="6">
    <source>
        <dbReference type="ARBA" id="ARBA00022723"/>
    </source>
</evidence>
<dbReference type="RefSeq" id="WP_111276857.1">
    <property type="nucleotide sequence ID" value="NZ_QFYS01000006.1"/>
</dbReference>
<feature type="compositionally biased region" description="Low complexity" evidence="16">
    <location>
        <begin position="313"/>
        <end position="332"/>
    </location>
</feature>
<dbReference type="GO" id="GO:0005507">
    <property type="term" value="F:copper ion binding"/>
    <property type="evidence" value="ECO:0007669"/>
    <property type="project" value="InterPro"/>
</dbReference>
<keyword evidence="22" id="KW-1185">Reference proteome</keyword>
<evidence type="ECO:0000313" key="22">
    <source>
        <dbReference type="Proteomes" id="UP000249524"/>
    </source>
</evidence>
<evidence type="ECO:0000256" key="10">
    <source>
        <dbReference type="ARBA" id="ARBA00023008"/>
    </source>
</evidence>
<evidence type="ECO:0000256" key="9">
    <source>
        <dbReference type="ARBA" id="ARBA00022989"/>
    </source>
</evidence>
<dbReference type="PROSITE" id="PS50999">
    <property type="entry name" value="COX2_TM"/>
    <property type="match status" value="1"/>
</dbReference>
<dbReference type="InterPro" id="IPR045187">
    <property type="entry name" value="CcO_II"/>
</dbReference>
<dbReference type="GO" id="GO:0004129">
    <property type="term" value="F:cytochrome-c oxidase activity"/>
    <property type="evidence" value="ECO:0007669"/>
    <property type="project" value="UniProtKB-EC"/>
</dbReference>
<dbReference type="EC" id="7.1.1.9" evidence="15"/>
<evidence type="ECO:0000256" key="4">
    <source>
        <dbReference type="ARBA" id="ARBA00022660"/>
    </source>
</evidence>
<dbReference type="InterPro" id="IPR014222">
    <property type="entry name" value="Cyt_c_oxidase_su2"/>
</dbReference>
<dbReference type="PROSITE" id="PS50857">
    <property type="entry name" value="COX2_CUA"/>
    <property type="match status" value="1"/>
</dbReference>
<keyword evidence="7" id="KW-1278">Translocase</keyword>
<feature type="compositionally biased region" description="Low complexity" evidence="16">
    <location>
        <begin position="273"/>
        <end position="302"/>
    </location>
</feature>
<keyword evidence="11 17" id="KW-0472">Membrane</keyword>
<dbReference type="InterPro" id="IPR001505">
    <property type="entry name" value="Copper_CuA"/>
</dbReference>
<keyword evidence="21" id="KW-0560">Oxidoreductase</keyword>
<feature type="domain" description="Cytochrome oxidase subunit II copper A binding" evidence="19">
    <location>
        <begin position="133"/>
        <end position="267"/>
    </location>
</feature>
<feature type="region of interest" description="Disordered" evidence="16">
    <location>
        <begin position="268"/>
        <end position="332"/>
    </location>
</feature>
<evidence type="ECO:0000256" key="8">
    <source>
        <dbReference type="ARBA" id="ARBA00022982"/>
    </source>
</evidence>
<feature type="compositionally biased region" description="Pro residues" evidence="16">
    <location>
        <begin position="303"/>
        <end position="312"/>
    </location>
</feature>
<evidence type="ECO:0000256" key="5">
    <source>
        <dbReference type="ARBA" id="ARBA00022692"/>
    </source>
</evidence>
<dbReference type="OrthoDB" id="9781261at2"/>
<dbReference type="Pfam" id="PF02790">
    <property type="entry name" value="COX2_TM"/>
    <property type="match status" value="1"/>
</dbReference>
<dbReference type="SUPFAM" id="SSF49503">
    <property type="entry name" value="Cupredoxins"/>
    <property type="match status" value="1"/>
</dbReference>
<evidence type="ECO:0000313" key="21">
    <source>
        <dbReference type="EMBL" id="RAK64470.1"/>
    </source>
</evidence>
<name>A0A328BAI4_9CAUL</name>
<keyword evidence="3 14" id="KW-0813">Transport</keyword>
<dbReference type="SUPFAM" id="SSF81464">
    <property type="entry name" value="Cytochrome c oxidase subunit II-like, transmembrane region"/>
    <property type="match status" value="1"/>
</dbReference>
<keyword evidence="4 14" id="KW-0679">Respiratory chain</keyword>
<sequence>MKSSFQGLRTRAAGALAGAAAAFWSASAMASDLVGQPTPGGIDLQPGVTSLRHDAIFFHNVILLPIITAITIFVLILLAWVMIKFNKRANPVPAKFTHNTTLEVAWTLIPVLILMVIAIFSFRLLFAYNDMPKPDVTVKAVGYQWYWGYEYPDHKIGEFVSNVLPEDQSKAEGRPFRLAATEPLVVPVNKVVRVQVTAADVIHAFAVPAFGIITDAVPGRLNETWFKAEKTGVYYGNCRELCGVDHAFMPIEVRVVTQEEFDAWVASKGGSKPGAAPAPSVTSASAAADAGQPAAASAVNPAAPAPATPEPKAPASAPAATSTPAPTAPAAK</sequence>
<reference evidence="21 22" key="1">
    <citation type="submission" date="2018-05" db="EMBL/GenBank/DDBJ databases">
        <authorList>
            <person name="Lanie J.A."/>
            <person name="Ng W.-L."/>
            <person name="Kazmierczak K.M."/>
            <person name="Andrzejewski T.M."/>
            <person name="Davidsen T.M."/>
            <person name="Wayne K.J."/>
            <person name="Tettelin H."/>
            <person name="Glass J.I."/>
            <person name="Rusch D."/>
            <person name="Podicherti R."/>
            <person name="Tsui H.-C.T."/>
            <person name="Winkler M.E."/>
        </authorList>
    </citation>
    <scope>NUCLEOTIDE SEQUENCE [LARGE SCALE GENOMIC DNA]</scope>
    <source>
        <strain evidence="21 22">BUT-10</strain>
    </source>
</reference>
<dbReference type="InterPro" id="IPR008972">
    <property type="entry name" value="Cupredoxin"/>
</dbReference>
<keyword evidence="6 15" id="KW-0479">Metal-binding</keyword>
<keyword evidence="10 15" id="KW-0186">Copper</keyword>
<organism evidence="21 22">
    <name type="scientific">Phenylobacterium kunshanense</name>
    <dbReference type="NCBI Taxonomy" id="1445034"/>
    <lineage>
        <taxon>Bacteria</taxon>
        <taxon>Pseudomonadati</taxon>
        <taxon>Pseudomonadota</taxon>
        <taxon>Alphaproteobacteria</taxon>
        <taxon>Caulobacterales</taxon>
        <taxon>Caulobacteraceae</taxon>
        <taxon>Phenylobacterium</taxon>
    </lineage>
</organism>
<dbReference type="InterPro" id="IPR011759">
    <property type="entry name" value="Cyt_c_oxidase_su2_TM_dom"/>
</dbReference>
<evidence type="ECO:0000259" key="20">
    <source>
        <dbReference type="PROSITE" id="PS50999"/>
    </source>
</evidence>
<evidence type="ECO:0000256" key="1">
    <source>
        <dbReference type="ARBA" id="ARBA00004141"/>
    </source>
</evidence>
<dbReference type="AlphaFoldDB" id="A0A328BAI4"/>
<keyword evidence="18" id="KW-0732">Signal</keyword>
<keyword evidence="9 17" id="KW-1133">Transmembrane helix</keyword>
<evidence type="ECO:0000256" key="16">
    <source>
        <dbReference type="SAM" id="MobiDB-lite"/>
    </source>
</evidence>
<dbReference type="Pfam" id="PF00116">
    <property type="entry name" value="COX2"/>
    <property type="match status" value="1"/>
</dbReference>
<evidence type="ECO:0000256" key="12">
    <source>
        <dbReference type="ARBA" id="ARBA00024688"/>
    </source>
</evidence>
<keyword evidence="8 14" id="KW-0249">Electron transport</keyword>
<proteinExistence type="inferred from homology"/>
<feature type="transmembrane region" description="Helical" evidence="17">
    <location>
        <begin position="104"/>
        <end position="126"/>
    </location>
</feature>
<dbReference type="PROSITE" id="PS00078">
    <property type="entry name" value="COX2"/>
    <property type="match status" value="1"/>
</dbReference>
<comment type="function">
    <text evidence="12 15">Subunits I and II form the functional core of the enzyme complex. Electrons originating in cytochrome c are transferred via heme a and Cu(A) to the binuclear center formed by heme a3 and Cu(B).</text>
</comment>
<feature type="chain" id="PRO_5016450203" description="Cytochrome c oxidase subunit 2" evidence="18">
    <location>
        <begin position="31"/>
        <end position="332"/>
    </location>
</feature>
<evidence type="ECO:0000256" key="17">
    <source>
        <dbReference type="SAM" id="Phobius"/>
    </source>
</evidence>
<comment type="caution">
    <text evidence="21">The sequence shown here is derived from an EMBL/GenBank/DDBJ whole genome shotgun (WGS) entry which is preliminary data.</text>
</comment>
<evidence type="ECO:0000256" key="13">
    <source>
        <dbReference type="ARBA" id="ARBA00047816"/>
    </source>
</evidence>
<comment type="subcellular location">
    <subcellularLocation>
        <location evidence="14">Cell membrane</location>
        <topology evidence="14">Multi-pass membrane protein</topology>
    </subcellularLocation>
    <subcellularLocation>
        <location evidence="1">Membrane</location>
        <topology evidence="1">Multi-pass membrane protein</topology>
    </subcellularLocation>
</comment>
<evidence type="ECO:0000256" key="2">
    <source>
        <dbReference type="ARBA" id="ARBA00007866"/>
    </source>
</evidence>
<dbReference type="GO" id="GO:0005886">
    <property type="term" value="C:plasma membrane"/>
    <property type="evidence" value="ECO:0007669"/>
    <property type="project" value="UniProtKB-SubCell"/>
</dbReference>
<dbReference type="PANTHER" id="PTHR22888">
    <property type="entry name" value="CYTOCHROME C OXIDASE, SUBUNIT II"/>
    <property type="match status" value="1"/>
</dbReference>
<feature type="transmembrane region" description="Helical" evidence="17">
    <location>
        <begin position="56"/>
        <end position="83"/>
    </location>
</feature>
<dbReference type="PANTHER" id="PTHR22888:SF9">
    <property type="entry name" value="CYTOCHROME C OXIDASE SUBUNIT 2"/>
    <property type="match status" value="1"/>
</dbReference>
<evidence type="ECO:0000256" key="15">
    <source>
        <dbReference type="RuleBase" id="RU004024"/>
    </source>
</evidence>
<comment type="similarity">
    <text evidence="2 14">Belongs to the cytochrome c oxidase subunit 2 family.</text>
</comment>
<dbReference type="GO" id="GO:0042773">
    <property type="term" value="P:ATP synthesis coupled electron transport"/>
    <property type="evidence" value="ECO:0007669"/>
    <property type="project" value="TreeGrafter"/>
</dbReference>
<dbReference type="InterPro" id="IPR036257">
    <property type="entry name" value="Cyt_c_oxidase_su2_TM_sf"/>
</dbReference>
<comment type="catalytic activity">
    <reaction evidence="13 15">
        <text>4 Fe(II)-[cytochrome c] + O2 + 8 H(+)(in) = 4 Fe(III)-[cytochrome c] + 2 H2O + 4 H(+)(out)</text>
        <dbReference type="Rhea" id="RHEA:11436"/>
        <dbReference type="Rhea" id="RHEA-COMP:10350"/>
        <dbReference type="Rhea" id="RHEA-COMP:14399"/>
        <dbReference type="ChEBI" id="CHEBI:15377"/>
        <dbReference type="ChEBI" id="CHEBI:15378"/>
        <dbReference type="ChEBI" id="CHEBI:15379"/>
        <dbReference type="ChEBI" id="CHEBI:29033"/>
        <dbReference type="ChEBI" id="CHEBI:29034"/>
        <dbReference type="EC" id="7.1.1.9"/>
    </reaction>
</comment>
<dbReference type="GO" id="GO:0016491">
    <property type="term" value="F:oxidoreductase activity"/>
    <property type="evidence" value="ECO:0007669"/>
    <property type="project" value="UniProtKB-KW"/>
</dbReference>
<evidence type="ECO:0000256" key="11">
    <source>
        <dbReference type="ARBA" id="ARBA00023136"/>
    </source>
</evidence>
<evidence type="ECO:0000256" key="3">
    <source>
        <dbReference type="ARBA" id="ARBA00022448"/>
    </source>
</evidence>
<dbReference type="Proteomes" id="UP000249524">
    <property type="component" value="Unassembled WGS sequence"/>
</dbReference>
<dbReference type="Gene3D" id="2.60.40.420">
    <property type="entry name" value="Cupredoxins - blue copper proteins"/>
    <property type="match status" value="1"/>
</dbReference>
<evidence type="ECO:0000259" key="19">
    <source>
        <dbReference type="PROSITE" id="PS50857"/>
    </source>
</evidence>
<dbReference type="Gene3D" id="1.10.287.90">
    <property type="match status" value="1"/>
</dbReference>
<evidence type="ECO:0000256" key="14">
    <source>
        <dbReference type="RuleBase" id="RU000456"/>
    </source>
</evidence>
<gene>
    <name evidence="21" type="primary">coxB</name>
    <name evidence="21" type="ORF">DJ019_14150</name>
</gene>
<evidence type="ECO:0000256" key="18">
    <source>
        <dbReference type="SAM" id="SignalP"/>
    </source>
</evidence>
<comment type="cofactor">
    <cofactor evidence="15">
        <name>Cu cation</name>
        <dbReference type="ChEBI" id="CHEBI:23378"/>
    </cofactor>
    <text evidence="15">Binds a copper A center.</text>
</comment>
<feature type="signal peptide" evidence="18">
    <location>
        <begin position="1"/>
        <end position="30"/>
    </location>
</feature>
<accession>A0A328BAI4</accession>